<name>A0A0P0RDZ2_9BURK</name>
<sequence>MKRSYTYDPYPSAEKYYVHRREGEKWIVEEAGQLEARHSEIIKHLELDDLDGLLNADEKFGNLMRLVLAKISAVFRDSNGSKSIVLGAQWLRTAIAAPTSFFSMYRPQLWLKFSWATRQYPIRRGLVSCSPIGVPI</sequence>
<organism evidence="1 2">
    <name type="scientific">Paraburkholderia caribensis MBA4</name>
    <dbReference type="NCBI Taxonomy" id="1323664"/>
    <lineage>
        <taxon>Bacteria</taxon>
        <taxon>Pseudomonadati</taxon>
        <taxon>Pseudomonadota</taxon>
        <taxon>Betaproteobacteria</taxon>
        <taxon>Burkholderiales</taxon>
        <taxon>Burkholderiaceae</taxon>
        <taxon>Paraburkholderia</taxon>
    </lineage>
</organism>
<dbReference type="AlphaFoldDB" id="A0A0P0RDZ2"/>
<protein>
    <submittedName>
        <fullName evidence="1">Uncharacterized protein</fullName>
    </submittedName>
</protein>
<accession>A0A0P0RDZ2</accession>
<proteinExistence type="predicted"/>
<dbReference type="KEGG" id="bcai:K788_00015765"/>
<dbReference type="Proteomes" id="UP000019146">
    <property type="component" value="Chromosome 2"/>
</dbReference>
<evidence type="ECO:0000313" key="1">
    <source>
        <dbReference type="EMBL" id="ALL66807.1"/>
    </source>
</evidence>
<reference evidence="1 2" key="1">
    <citation type="journal article" date="2014" name="Genome Announc.">
        <title>Draft Genome Sequence of the Haloacid-Degrading Burkholderia caribensis Strain MBA4.</title>
        <authorList>
            <person name="Pan Y."/>
            <person name="Kong K.F."/>
            <person name="Tsang J.S."/>
        </authorList>
    </citation>
    <scope>NUCLEOTIDE SEQUENCE [LARGE SCALE GENOMIC DNA]</scope>
    <source>
        <strain evidence="1 2">MBA4</strain>
    </source>
</reference>
<gene>
    <name evidence="1" type="ORF">K788_00015765</name>
</gene>
<dbReference type="EMBL" id="CP012747">
    <property type="protein sequence ID" value="ALL66807.1"/>
    <property type="molecule type" value="Genomic_DNA"/>
</dbReference>
<evidence type="ECO:0000313" key="2">
    <source>
        <dbReference type="Proteomes" id="UP000019146"/>
    </source>
</evidence>